<gene>
    <name evidence="1" type="ORF">P8192_00885</name>
</gene>
<evidence type="ECO:0000313" key="1">
    <source>
        <dbReference type="EMBL" id="WFP16715.1"/>
    </source>
</evidence>
<organism evidence="1 2">
    <name type="scientific">Citricoccus muralis</name>
    <dbReference type="NCBI Taxonomy" id="169134"/>
    <lineage>
        <taxon>Bacteria</taxon>
        <taxon>Bacillati</taxon>
        <taxon>Actinomycetota</taxon>
        <taxon>Actinomycetes</taxon>
        <taxon>Micrococcales</taxon>
        <taxon>Micrococcaceae</taxon>
        <taxon>Citricoccus</taxon>
    </lineage>
</organism>
<reference evidence="1 2" key="1">
    <citation type="submission" date="2023-04" db="EMBL/GenBank/DDBJ databases">
        <title>Funneling lignin-derived compounds into biodiesel using alkali-halophilic Citricoccus sp. P2.</title>
        <authorList>
            <person name="Luo C.-B."/>
        </authorList>
    </citation>
    <scope>NUCLEOTIDE SEQUENCE [LARGE SCALE GENOMIC DNA]</scope>
    <source>
        <strain evidence="1 2">P2</strain>
    </source>
</reference>
<accession>A0ABY8H6F0</accession>
<protein>
    <submittedName>
        <fullName evidence="1">Uncharacterized protein</fullName>
    </submittedName>
</protein>
<keyword evidence="2" id="KW-1185">Reference proteome</keyword>
<evidence type="ECO:0000313" key="2">
    <source>
        <dbReference type="Proteomes" id="UP001219037"/>
    </source>
</evidence>
<sequence length="157" mass="17116">MSPYIRKVRTASGATAVQIVEKRRGTRRILEHLGSAHTPAELVVLMQLGQEKLNAGQQVLDLDLPAPEHAEESLAGAVVTGTVSQVLWDVLADAYTYLGFDGLEDDAFRSMVLARIIEPASKLATTGILEELGVPALHHRHSRGSHHGPLRHHHLAF</sequence>
<proteinExistence type="predicted"/>
<name>A0ABY8H6F0_9MICC</name>
<dbReference type="EMBL" id="CP121252">
    <property type="protein sequence ID" value="WFP16715.1"/>
    <property type="molecule type" value="Genomic_DNA"/>
</dbReference>
<dbReference type="Proteomes" id="UP001219037">
    <property type="component" value="Chromosome"/>
</dbReference>